<organism evidence="1">
    <name type="scientific">marine sediment metagenome</name>
    <dbReference type="NCBI Taxonomy" id="412755"/>
    <lineage>
        <taxon>unclassified sequences</taxon>
        <taxon>metagenomes</taxon>
        <taxon>ecological metagenomes</taxon>
    </lineage>
</organism>
<comment type="caution">
    <text evidence="1">The sequence shown here is derived from an EMBL/GenBank/DDBJ whole genome shotgun (WGS) entry which is preliminary data.</text>
</comment>
<name>X1HRJ8_9ZZZZ</name>
<dbReference type="EMBL" id="BARU01022887">
    <property type="protein sequence ID" value="GAH47913.1"/>
    <property type="molecule type" value="Genomic_DNA"/>
</dbReference>
<reference evidence="1" key="1">
    <citation type="journal article" date="2014" name="Front. Microbiol.">
        <title>High frequency of phylogenetically diverse reductive dehalogenase-homologous genes in deep subseafloor sedimentary metagenomes.</title>
        <authorList>
            <person name="Kawai M."/>
            <person name="Futagami T."/>
            <person name="Toyoda A."/>
            <person name="Takaki Y."/>
            <person name="Nishi S."/>
            <person name="Hori S."/>
            <person name="Arai W."/>
            <person name="Tsubouchi T."/>
            <person name="Morono Y."/>
            <person name="Uchiyama I."/>
            <person name="Ito T."/>
            <person name="Fujiyama A."/>
            <person name="Inagaki F."/>
            <person name="Takami H."/>
        </authorList>
    </citation>
    <scope>NUCLEOTIDE SEQUENCE</scope>
    <source>
        <strain evidence="1">Expedition CK06-06</strain>
    </source>
</reference>
<dbReference type="AlphaFoldDB" id="X1HRJ8"/>
<sequence>MRYVTPPKVFLSGRLESSWRDKVITEVPDLEYFDPRSHELHGPTQYAIWDKYHVRSAD</sequence>
<proteinExistence type="predicted"/>
<accession>X1HRJ8</accession>
<protein>
    <submittedName>
        <fullName evidence="1">Uncharacterized protein</fullName>
    </submittedName>
</protein>
<feature type="non-terminal residue" evidence="1">
    <location>
        <position position="58"/>
    </location>
</feature>
<evidence type="ECO:0000313" key="1">
    <source>
        <dbReference type="EMBL" id="GAH47913.1"/>
    </source>
</evidence>
<gene>
    <name evidence="1" type="ORF">S03H2_37217</name>
</gene>